<dbReference type="NCBIfam" id="NF006765">
    <property type="entry name" value="PRK09287.1"/>
    <property type="match status" value="1"/>
</dbReference>
<feature type="binding site" evidence="15">
    <location>
        <begin position="41"/>
        <end position="43"/>
    </location>
    <ligand>
        <name>NADP(+)</name>
        <dbReference type="ChEBI" id="CHEBI:58349"/>
    </ligand>
</feature>
<dbReference type="PIRSF" id="PIRSF000109">
    <property type="entry name" value="6PGD"/>
    <property type="match status" value="1"/>
</dbReference>
<dbReference type="PANTHER" id="PTHR11811">
    <property type="entry name" value="6-PHOSPHOGLUCONATE DEHYDROGENASE"/>
    <property type="match status" value="1"/>
</dbReference>
<evidence type="ECO:0000256" key="1">
    <source>
        <dbReference type="ARBA" id="ARBA00002526"/>
    </source>
</evidence>
<protein>
    <recommendedName>
        <fullName evidence="6 12">6-phosphogluconate dehydrogenase, decarboxylating</fullName>
        <ecNumber evidence="5 12">1.1.1.44</ecNumber>
    </recommendedName>
</protein>
<keyword evidence="9 16" id="KW-0311">Gluconate utilization</keyword>
<comment type="pathway">
    <text evidence="2 12 16">Carbohydrate degradation; pentose phosphate pathway; D-ribulose 5-phosphate from D-glucose 6-phosphate (oxidative stage): step 3/3.</text>
</comment>
<evidence type="ECO:0000313" key="19">
    <source>
        <dbReference type="Proteomes" id="UP000317544"/>
    </source>
</evidence>
<feature type="binding site" evidence="14">
    <location>
        <position position="453"/>
    </location>
    <ligand>
        <name>substrate</name>
        <note>ligand shared between dimeric partners</note>
    </ligand>
</feature>
<dbReference type="InterPro" id="IPR006115">
    <property type="entry name" value="6PGDH_NADP-bd"/>
</dbReference>
<feature type="domain" description="6-phosphogluconate dehydrogenase C-terminal" evidence="17">
    <location>
        <begin position="186"/>
        <end position="475"/>
    </location>
</feature>
<keyword evidence="10 12" id="KW-0570">Pentose shunt</keyword>
<evidence type="ECO:0000256" key="6">
    <source>
        <dbReference type="ARBA" id="ARBA00018193"/>
    </source>
</evidence>
<evidence type="ECO:0000256" key="9">
    <source>
        <dbReference type="ARBA" id="ARBA00023064"/>
    </source>
</evidence>
<dbReference type="UniPathway" id="UPA00115">
    <property type="reaction ID" value="UER00410"/>
</dbReference>
<dbReference type="EMBL" id="AP019379">
    <property type="protein sequence ID" value="BBI01105.1"/>
    <property type="molecule type" value="Genomic_DNA"/>
</dbReference>
<keyword evidence="8 12" id="KW-0560">Oxidoreductase</keyword>
<comment type="catalytic activity">
    <reaction evidence="11 12 16">
        <text>6-phospho-D-gluconate + NADP(+) = D-ribulose 5-phosphate + CO2 + NADPH</text>
        <dbReference type="Rhea" id="RHEA:10116"/>
        <dbReference type="ChEBI" id="CHEBI:16526"/>
        <dbReference type="ChEBI" id="CHEBI:57783"/>
        <dbReference type="ChEBI" id="CHEBI:58121"/>
        <dbReference type="ChEBI" id="CHEBI:58349"/>
        <dbReference type="ChEBI" id="CHEBI:58759"/>
        <dbReference type="EC" id="1.1.1.44"/>
    </reaction>
</comment>
<comment type="function">
    <text evidence="1 12">Catalyzes the oxidative decarboxylation of 6-phosphogluconate to ribulose 5-phosphate and CO(2), with concomitant reduction of NADP to NADPH.</text>
</comment>
<evidence type="ECO:0000256" key="12">
    <source>
        <dbReference type="PIRNR" id="PIRNR000109"/>
    </source>
</evidence>
<feature type="binding site" description="in other chain" evidence="14">
    <location>
        <position position="110"/>
    </location>
    <ligand>
        <name>substrate</name>
        <note>ligand shared between dimeric partners</note>
    </ligand>
</feature>
<dbReference type="Gene3D" id="1.20.5.320">
    <property type="entry name" value="6-Phosphogluconate Dehydrogenase, domain 3"/>
    <property type="match status" value="1"/>
</dbReference>
<evidence type="ECO:0000256" key="5">
    <source>
        <dbReference type="ARBA" id="ARBA00013011"/>
    </source>
</evidence>
<dbReference type="FunFam" id="1.20.5.320:FF:000001">
    <property type="entry name" value="6-phosphogluconate dehydrogenase, decarboxylating"/>
    <property type="match status" value="1"/>
</dbReference>
<dbReference type="FunFam" id="1.10.1040.10:FF:000002">
    <property type="entry name" value="6-phosphogluconate dehydrogenase, decarboxylating"/>
    <property type="match status" value="1"/>
</dbReference>
<dbReference type="GO" id="GO:0006098">
    <property type="term" value="P:pentose-phosphate shunt"/>
    <property type="evidence" value="ECO:0007669"/>
    <property type="project" value="UniProtKB-UniPathway"/>
</dbReference>
<dbReference type="AlphaFoldDB" id="A0A455T9X4"/>
<dbReference type="Pfam" id="PF03446">
    <property type="entry name" value="NAD_binding_2"/>
    <property type="match status" value="1"/>
</dbReference>
<evidence type="ECO:0000256" key="13">
    <source>
        <dbReference type="PIRSR" id="PIRSR000109-1"/>
    </source>
</evidence>
<accession>A0A455T9X4</accession>
<feature type="binding site" description="in other chain" evidence="14">
    <location>
        <begin position="136"/>
        <end position="138"/>
    </location>
    <ligand>
        <name>substrate</name>
        <note>ligand shared between dimeric partners</note>
    </ligand>
</feature>
<dbReference type="InterPro" id="IPR008927">
    <property type="entry name" value="6-PGluconate_DH-like_C_sf"/>
</dbReference>
<evidence type="ECO:0000313" key="18">
    <source>
        <dbReference type="EMBL" id="BBI01105.1"/>
    </source>
</evidence>
<proteinExistence type="inferred from homology"/>
<feature type="binding site" evidence="14">
    <location>
        <position position="459"/>
    </location>
    <ligand>
        <name>substrate</name>
        <note>ligand shared between dimeric partners</note>
    </ligand>
</feature>
<dbReference type="GO" id="GO:0004616">
    <property type="term" value="F:phosphogluconate dehydrogenase (decarboxylating) activity"/>
    <property type="evidence" value="ECO:0007669"/>
    <property type="project" value="UniProtKB-EC"/>
</dbReference>
<feature type="active site" description="Proton donor" evidence="13">
    <location>
        <position position="197"/>
    </location>
</feature>
<feature type="active site" description="Proton donor" evidence="13">
    <location>
        <position position="190"/>
    </location>
</feature>
<dbReference type="GO" id="GO:0019521">
    <property type="term" value="P:D-gluconate metabolic process"/>
    <property type="evidence" value="ECO:0007669"/>
    <property type="project" value="UniProtKB-KW"/>
</dbReference>
<dbReference type="Pfam" id="PF00393">
    <property type="entry name" value="6PGD"/>
    <property type="match status" value="1"/>
</dbReference>
<evidence type="ECO:0000256" key="3">
    <source>
        <dbReference type="ARBA" id="ARBA00008419"/>
    </source>
</evidence>
<dbReference type="FunFam" id="3.40.50.720:FF:000007">
    <property type="entry name" value="6-phosphogluconate dehydrogenase, decarboxylating"/>
    <property type="match status" value="1"/>
</dbReference>
<evidence type="ECO:0000256" key="14">
    <source>
        <dbReference type="PIRSR" id="PIRSR000109-2"/>
    </source>
</evidence>
<feature type="binding site" description="in other chain" evidence="14">
    <location>
        <position position="294"/>
    </location>
    <ligand>
        <name>substrate</name>
        <note>ligand shared between dimeric partners</note>
    </ligand>
</feature>
<evidence type="ECO:0000256" key="4">
    <source>
        <dbReference type="ARBA" id="ARBA00011738"/>
    </source>
</evidence>
<dbReference type="InterPro" id="IPR006184">
    <property type="entry name" value="6PGdom_BS"/>
</dbReference>
<dbReference type="Gene3D" id="1.10.1040.10">
    <property type="entry name" value="N-(1-d-carboxylethyl)-l-norvaline Dehydrogenase, domain 2"/>
    <property type="match status" value="1"/>
</dbReference>
<dbReference type="NCBIfam" id="TIGR00873">
    <property type="entry name" value="gnd"/>
    <property type="match status" value="1"/>
</dbReference>
<dbReference type="InterPro" id="IPR006113">
    <property type="entry name" value="6PGDH_Gnd/GntZ"/>
</dbReference>
<evidence type="ECO:0000256" key="10">
    <source>
        <dbReference type="ARBA" id="ARBA00023126"/>
    </source>
</evidence>
<name>A0A455T9X4_9GAMM</name>
<dbReference type="SUPFAM" id="SSF51735">
    <property type="entry name" value="NAD(P)-binding Rossmann-fold domains"/>
    <property type="match status" value="1"/>
</dbReference>
<dbReference type="GO" id="GO:0050661">
    <property type="term" value="F:NADP binding"/>
    <property type="evidence" value="ECO:0007669"/>
    <property type="project" value="InterPro"/>
</dbReference>
<evidence type="ECO:0000256" key="8">
    <source>
        <dbReference type="ARBA" id="ARBA00023002"/>
    </source>
</evidence>
<dbReference type="EC" id="1.1.1.44" evidence="5 12"/>
<gene>
    <name evidence="18" type="primary">gnd</name>
    <name evidence="18" type="ORF">BUCNMO_086</name>
</gene>
<reference evidence="18 19" key="1">
    <citation type="journal article" date="2019" name="Proc. Natl. Acad. Sci. U.S.A.">
        <title>Exaggeration and cooption of innate immunity for social defense.</title>
        <authorList>
            <person name="Kutsukake M."/>
            <person name="Moriyama M."/>
            <person name="Shigenobu S."/>
            <person name="Meng X.-Y."/>
            <person name="Nikoh N."/>
            <person name="Noda C."/>
            <person name="Kobayashi S."/>
            <person name="Fukatsu T."/>
        </authorList>
    </citation>
    <scope>NUCLEOTIDE SEQUENCE [LARGE SCALE GENOMIC DNA]</scope>
    <source>
        <strain evidence="18 19">Nmo</strain>
    </source>
</reference>
<evidence type="ECO:0000259" key="17">
    <source>
        <dbReference type="SMART" id="SM01350"/>
    </source>
</evidence>
<dbReference type="InterPro" id="IPR006114">
    <property type="entry name" value="6PGDH_C"/>
</dbReference>
<feature type="binding site" description="in other chain" evidence="14">
    <location>
        <position position="267"/>
    </location>
    <ligand>
        <name>substrate</name>
        <note>ligand shared between dimeric partners</note>
    </ligand>
</feature>
<evidence type="ECO:0000256" key="2">
    <source>
        <dbReference type="ARBA" id="ARBA00004874"/>
    </source>
</evidence>
<comment type="subunit">
    <text evidence="4 12">Homodimer.</text>
</comment>
<dbReference type="SUPFAM" id="SSF48179">
    <property type="entry name" value="6-phosphogluconate dehydrogenase C-terminal domain-like"/>
    <property type="match status" value="1"/>
</dbReference>
<keyword evidence="7 12" id="KW-0521">NADP</keyword>
<dbReference type="InterPro" id="IPR006183">
    <property type="entry name" value="Pgluconate_DH"/>
</dbReference>
<feature type="binding site" evidence="15">
    <location>
        <position position="110"/>
    </location>
    <ligand>
        <name>NADP(+)</name>
        <dbReference type="ChEBI" id="CHEBI:58349"/>
    </ligand>
</feature>
<organism evidence="18 19">
    <name type="scientific">Buchnera aphidicola</name>
    <name type="common">Nipponaphis monzeni</name>
    <dbReference type="NCBI Taxonomy" id="2495405"/>
    <lineage>
        <taxon>Bacteria</taxon>
        <taxon>Pseudomonadati</taxon>
        <taxon>Pseudomonadota</taxon>
        <taxon>Gammaproteobacteria</taxon>
        <taxon>Enterobacterales</taxon>
        <taxon>Erwiniaceae</taxon>
        <taxon>Buchnera</taxon>
    </lineage>
</organism>
<dbReference type="Gene3D" id="3.40.50.720">
    <property type="entry name" value="NAD(P)-binding Rossmann-like Domain"/>
    <property type="match status" value="1"/>
</dbReference>
<dbReference type="InterPro" id="IPR036291">
    <property type="entry name" value="NAD(P)-bd_dom_sf"/>
</dbReference>
<feature type="binding site" description="in other chain" evidence="14">
    <location>
        <position position="198"/>
    </location>
    <ligand>
        <name>substrate</name>
        <note>ligand shared between dimeric partners</note>
    </ligand>
</feature>
<evidence type="ECO:0000256" key="16">
    <source>
        <dbReference type="RuleBase" id="RU000485"/>
    </source>
</evidence>
<dbReference type="PRINTS" id="PR00076">
    <property type="entry name" value="6PGDHDRGNASE"/>
</dbReference>
<evidence type="ECO:0000256" key="7">
    <source>
        <dbReference type="ARBA" id="ARBA00022857"/>
    </source>
</evidence>
<feature type="binding site" evidence="15">
    <location>
        <begin position="82"/>
        <end position="84"/>
    </location>
    <ligand>
        <name>NADP(+)</name>
        <dbReference type="ChEBI" id="CHEBI:58349"/>
    </ligand>
</feature>
<feature type="binding site" evidence="15">
    <location>
        <begin position="18"/>
        <end position="23"/>
    </location>
    <ligand>
        <name>NADP(+)</name>
        <dbReference type="ChEBI" id="CHEBI:58349"/>
    </ligand>
</feature>
<feature type="binding site" description="in other chain" evidence="14">
    <location>
        <begin position="193"/>
        <end position="194"/>
    </location>
    <ligand>
        <name>substrate</name>
        <note>ligand shared between dimeric partners</note>
    </ligand>
</feature>
<dbReference type="PROSITE" id="PS00461">
    <property type="entry name" value="6PGD"/>
    <property type="match status" value="1"/>
</dbReference>
<dbReference type="Proteomes" id="UP000317544">
    <property type="component" value="Chromosome"/>
</dbReference>
<keyword evidence="19" id="KW-1185">Reference proteome</keyword>
<sequence>MLQLQGKIMIKQKIGIVGMAVMGRNLALNIANNNYTVSIYNRSSEKTKKIILKHPKKNLHPFYTIKDFVNSLIKPRCILIMVQAGLATDNVIQSIIPYLDKKDMLIDGGNAFYKDTIRRNYELSNQGFYFIGAGISGGSEGALKGPAIMPGGNKKAYDLIQPMLYTISAKSKGEPCVNYIGPDGSGHYVKMVHNGIEYSDMQLIAEVYFVLKKLLKIGNQELSKIFDEWNKGELNSYLIEITKDILIKKDDCGNFLLDYVLDQASNKGTGKWTSQSALDLNEPLSLITESVFFRYLSSLKLQRKIASTVLKGPNINYIINNSHKLIEQIRQSLYLSKIISYAQGFSQLNTASNKYQWNLKFKNIAKIFRSGCIIRASFLQKIIEAYTDNTNLINILLHPYFKDISNKYQLSLRKIVSIAVENGIPIPALSAAIAYFDSYRSNLLPSNLIQAQRDYFGSHMYQRIDKDGLFHTNWRNERTI</sequence>
<evidence type="ECO:0000256" key="11">
    <source>
        <dbReference type="ARBA" id="ARBA00048640"/>
    </source>
</evidence>
<comment type="similarity">
    <text evidence="3 12 16">Belongs to the 6-phosphogluconate dehydrogenase family.</text>
</comment>
<evidence type="ECO:0000256" key="15">
    <source>
        <dbReference type="PIRSR" id="PIRSR000109-3"/>
    </source>
</evidence>
<dbReference type="SMART" id="SM01350">
    <property type="entry name" value="6PGD"/>
    <property type="match status" value="1"/>
</dbReference>
<dbReference type="InterPro" id="IPR013328">
    <property type="entry name" value="6PGD_dom2"/>
</dbReference>